<evidence type="ECO:0000313" key="4">
    <source>
        <dbReference type="Proteomes" id="UP000029391"/>
    </source>
</evidence>
<evidence type="ECO:0000313" key="3">
    <source>
        <dbReference type="EMBL" id="KFN49780.1"/>
    </source>
</evidence>
<gene>
    <name evidence="3" type="ORF">P873_09500</name>
</gene>
<comment type="caution">
    <text evidence="3">The sequence shown here is derived from an EMBL/GenBank/DDBJ whole genome shotgun (WGS) entry which is preliminary data.</text>
</comment>
<feature type="domain" description="DUF5671" evidence="2">
    <location>
        <begin position="66"/>
        <end position="202"/>
    </location>
</feature>
<proteinExistence type="predicted"/>
<dbReference type="InterPro" id="IPR043728">
    <property type="entry name" value="DUF5671"/>
</dbReference>
<dbReference type="OrthoDB" id="529444at2"/>
<feature type="transmembrane region" description="Helical" evidence="1">
    <location>
        <begin position="67"/>
        <end position="96"/>
    </location>
</feature>
<feature type="transmembrane region" description="Helical" evidence="1">
    <location>
        <begin position="185"/>
        <end position="204"/>
    </location>
</feature>
<dbReference type="Pfam" id="PF18920">
    <property type="entry name" value="DUF5671"/>
    <property type="match status" value="1"/>
</dbReference>
<dbReference type="STRING" id="1121013.GCA_000426365_00186"/>
<evidence type="ECO:0000256" key="1">
    <source>
        <dbReference type="SAM" id="Phobius"/>
    </source>
</evidence>
<protein>
    <recommendedName>
        <fullName evidence="2">DUF5671 domain-containing protein</fullName>
    </recommendedName>
</protein>
<keyword evidence="1" id="KW-1133">Transmembrane helix</keyword>
<name>A0A091BZI9_9GAMM</name>
<dbReference type="RefSeq" id="WP_026815755.1">
    <property type="nucleotide sequence ID" value="NZ_AUFF01000001.1"/>
</dbReference>
<keyword evidence="4" id="KW-1185">Reference proteome</keyword>
<accession>A0A091BZI9</accession>
<dbReference type="AlphaFoldDB" id="A0A091BZI9"/>
<sequence>MASSTDELNRFVRDALARGHSREDTAAALAAAGWLPDQVRTALAAYAKVDFPLPVPRPRPYLSAREAFLHLLLFSTLYVSAWHLGDLLFALVTLALPDAADPEWLLAGLARSMRGNVAALLVAFPVFLFVARLIARELAANAAKRLSPIRRWLTWMTLFLAAGVLIGDSIVLVDRLLGGELTLRFLLKAGIVAAIAGSVFGWYLHELRGEESEE</sequence>
<keyword evidence="1" id="KW-0812">Transmembrane</keyword>
<reference evidence="3 4" key="1">
    <citation type="submission" date="2013-09" db="EMBL/GenBank/DDBJ databases">
        <title>Genome sequencing of Arenimonas composti.</title>
        <authorList>
            <person name="Chen F."/>
            <person name="Wang G."/>
        </authorList>
    </citation>
    <scope>NUCLEOTIDE SEQUENCE [LARGE SCALE GENOMIC DNA]</scope>
    <source>
        <strain evidence="3 4">TR7-09</strain>
    </source>
</reference>
<feature type="transmembrane region" description="Helical" evidence="1">
    <location>
        <begin position="116"/>
        <end position="135"/>
    </location>
</feature>
<organism evidence="3 4">
    <name type="scientific">Arenimonas composti TR7-09 = DSM 18010</name>
    <dbReference type="NCBI Taxonomy" id="1121013"/>
    <lineage>
        <taxon>Bacteria</taxon>
        <taxon>Pseudomonadati</taxon>
        <taxon>Pseudomonadota</taxon>
        <taxon>Gammaproteobacteria</taxon>
        <taxon>Lysobacterales</taxon>
        <taxon>Lysobacteraceae</taxon>
        <taxon>Arenimonas</taxon>
    </lineage>
</organism>
<keyword evidence="1" id="KW-0472">Membrane</keyword>
<feature type="transmembrane region" description="Helical" evidence="1">
    <location>
        <begin position="155"/>
        <end position="173"/>
    </location>
</feature>
<dbReference type="EMBL" id="AWXU01000030">
    <property type="protein sequence ID" value="KFN49780.1"/>
    <property type="molecule type" value="Genomic_DNA"/>
</dbReference>
<dbReference type="Proteomes" id="UP000029391">
    <property type="component" value="Unassembled WGS sequence"/>
</dbReference>
<dbReference type="eggNOG" id="ENOG503083Y">
    <property type="taxonomic scope" value="Bacteria"/>
</dbReference>
<evidence type="ECO:0000259" key="2">
    <source>
        <dbReference type="Pfam" id="PF18920"/>
    </source>
</evidence>